<dbReference type="InterPro" id="IPR050250">
    <property type="entry name" value="Macrolide_Exporter_MacB"/>
</dbReference>
<keyword evidence="2" id="KW-1003">Cell membrane</keyword>
<feature type="transmembrane region" description="Helical" evidence="7">
    <location>
        <begin position="92"/>
        <end position="114"/>
    </location>
</feature>
<evidence type="ECO:0000313" key="11">
    <source>
        <dbReference type="Proteomes" id="UP000593892"/>
    </source>
</evidence>
<dbReference type="InterPro" id="IPR003838">
    <property type="entry name" value="ABC3_permease_C"/>
</dbReference>
<name>A0A7S7NTU8_PALFE</name>
<dbReference type="Pfam" id="PF12704">
    <property type="entry name" value="MacB_PCD"/>
    <property type="match status" value="2"/>
</dbReference>
<dbReference type="EMBL" id="CP063849">
    <property type="protein sequence ID" value="QOY89640.1"/>
    <property type="molecule type" value="Genomic_DNA"/>
</dbReference>
<feature type="transmembrane region" description="Helical" evidence="7">
    <location>
        <begin position="396"/>
        <end position="420"/>
    </location>
</feature>
<feature type="transmembrane region" description="Helical" evidence="7">
    <location>
        <begin position="482"/>
        <end position="506"/>
    </location>
</feature>
<evidence type="ECO:0000256" key="2">
    <source>
        <dbReference type="ARBA" id="ARBA00022475"/>
    </source>
</evidence>
<sequence length="869" mass="94536">MNWIQRLRFLVRKNETDVELDEELRFHLDRQIELNLANGMPPAEARYAAMQEFGIVEQIKEECRSSRGMDWLNGIAQDVRYALRNFRRNRSFALTVLAVTAIGIGSSTAVFSVVDRILFRSLPYADASRLVSMGISIPWMDYDFLTWSDYAEFKRTPTKLQSVTSWTGVVDCDLTGDRPLRLACARVEASFLPVLGIQPVLGRNFVAEEDRPNVPGVALITHAMWQNRFGGLPSTIGHKLTIDGTERQIIGILPPDFELPTLEKADLVIPQAMPPLPAGGGRPMQVYGRLQAGATPQQLRDAVMPLADRLFSFAPPAARKQLKFQVKPLQEMQSGNMYLAAWTLLGAVLAMLLIACANVANLLLARALARQRELAVRAALGASRGRLVRQTLTESMLLSLSGGAAGILLAYGLLRVFVYIAPAGLPHLTGARLDLRVLGFTVAASLLCGFIFGLAPSLHTPSASTISGTRATPRSSMITRHALVSAQLSFSLILLTCAGLLLQSLWNRQRLSLGMRTDHVVTAEMALTIRYSQPSARLAFFESLEQRLARLPGVETVALSDSLPPGGVPRSQPLYALEGSVRTQAEPSSGIVVWRHVSPGYFKALGIPILKGRPFTEEDRGPKQMVVILSQSLASLLFPGEDALGKQMRRFPKGPLYTVVGIASSVRNGGLIDANHPEYYMVRRHSDEDALAASAVIVRGQAKPELLESWIRSEVAALDPVIPPLIQTFDQHMGELAARPRFQALLLALFAAIGLILSASGLYGLISYLAAQREREIGVRLALGATPSQILRMILAHAFRWTSAGLVFGIAGAAAAAYGLRGLLFHIQPADPAAFASAAVSLALVALLAALLPSRRASRVDPMTTLRQD</sequence>
<keyword evidence="4 7" id="KW-1133">Transmembrane helix</keyword>
<evidence type="ECO:0000256" key="6">
    <source>
        <dbReference type="ARBA" id="ARBA00038076"/>
    </source>
</evidence>
<accession>A0A7S7NTU8</accession>
<dbReference type="GO" id="GO:0022857">
    <property type="term" value="F:transmembrane transporter activity"/>
    <property type="evidence" value="ECO:0007669"/>
    <property type="project" value="TreeGrafter"/>
</dbReference>
<keyword evidence="3 7" id="KW-0812">Transmembrane</keyword>
<dbReference type="Pfam" id="PF02687">
    <property type="entry name" value="FtsX"/>
    <property type="match status" value="2"/>
</dbReference>
<dbReference type="AlphaFoldDB" id="A0A7S7NTU8"/>
<feature type="transmembrane region" description="Helical" evidence="7">
    <location>
        <begin position="832"/>
        <end position="852"/>
    </location>
</feature>
<feature type="domain" description="ABC3 transporter permease C-terminal" evidence="8">
    <location>
        <begin position="348"/>
        <end position="459"/>
    </location>
</feature>
<dbReference type="InterPro" id="IPR025857">
    <property type="entry name" value="MacB_PCD"/>
</dbReference>
<dbReference type="PANTHER" id="PTHR30572:SF4">
    <property type="entry name" value="ABC TRANSPORTER PERMEASE YTRF"/>
    <property type="match status" value="1"/>
</dbReference>
<dbReference type="InterPro" id="IPR017800">
    <property type="entry name" value="ADOP"/>
</dbReference>
<dbReference type="PANTHER" id="PTHR30572">
    <property type="entry name" value="MEMBRANE COMPONENT OF TRANSPORTER-RELATED"/>
    <property type="match status" value="1"/>
</dbReference>
<evidence type="ECO:0000259" key="8">
    <source>
        <dbReference type="Pfam" id="PF02687"/>
    </source>
</evidence>
<evidence type="ECO:0000256" key="7">
    <source>
        <dbReference type="SAM" id="Phobius"/>
    </source>
</evidence>
<evidence type="ECO:0000259" key="9">
    <source>
        <dbReference type="Pfam" id="PF12704"/>
    </source>
</evidence>
<dbReference type="GO" id="GO:0005886">
    <property type="term" value="C:plasma membrane"/>
    <property type="evidence" value="ECO:0007669"/>
    <property type="project" value="UniProtKB-SubCell"/>
</dbReference>
<evidence type="ECO:0000256" key="5">
    <source>
        <dbReference type="ARBA" id="ARBA00023136"/>
    </source>
</evidence>
<comment type="similarity">
    <text evidence="6">Belongs to the ABC-4 integral membrane protein family.</text>
</comment>
<feature type="transmembrane region" description="Helical" evidence="7">
    <location>
        <begin position="798"/>
        <end position="820"/>
    </location>
</feature>
<dbReference type="Proteomes" id="UP000593892">
    <property type="component" value="Chromosome"/>
</dbReference>
<feature type="transmembrane region" description="Helical" evidence="7">
    <location>
        <begin position="440"/>
        <end position="461"/>
    </location>
</feature>
<feature type="domain" description="MacB-like periplasmic core" evidence="9">
    <location>
        <begin position="550"/>
        <end position="668"/>
    </location>
</feature>
<evidence type="ECO:0000313" key="10">
    <source>
        <dbReference type="EMBL" id="QOY89640.1"/>
    </source>
</evidence>
<dbReference type="InterPro" id="IPR047928">
    <property type="entry name" value="Perm_prefix_1"/>
</dbReference>
<dbReference type="KEGG" id="pfer:IRI77_06720"/>
<feature type="transmembrane region" description="Helical" evidence="7">
    <location>
        <begin position="337"/>
        <end position="364"/>
    </location>
</feature>
<reference evidence="10 11" key="1">
    <citation type="submission" date="2020-10" db="EMBL/GenBank/DDBJ databases">
        <title>Complete genome sequence of Paludibaculum fermentans P105T, a facultatively anaerobic acidobacterium capable of dissimilatory Fe(III) reduction.</title>
        <authorList>
            <person name="Dedysh S.N."/>
            <person name="Beletsky A.V."/>
            <person name="Kulichevskaya I.S."/>
            <person name="Mardanov A.V."/>
            <person name="Ravin N.V."/>
        </authorList>
    </citation>
    <scope>NUCLEOTIDE SEQUENCE [LARGE SCALE GENOMIC DNA]</scope>
    <source>
        <strain evidence="10 11">P105</strain>
    </source>
</reference>
<keyword evidence="11" id="KW-1185">Reference proteome</keyword>
<feature type="domain" description="MacB-like periplasmic core" evidence="9">
    <location>
        <begin position="93"/>
        <end position="303"/>
    </location>
</feature>
<gene>
    <name evidence="10" type="ORF">IRI77_06720</name>
</gene>
<dbReference type="NCBIfam" id="NF038403">
    <property type="entry name" value="perm_prefix_1"/>
    <property type="match status" value="1"/>
</dbReference>
<dbReference type="RefSeq" id="WP_194451302.1">
    <property type="nucleotide sequence ID" value="NZ_CP063849.1"/>
</dbReference>
<dbReference type="NCBIfam" id="TIGR03434">
    <property type="entry name" value="ADOP"/>
    <property type="match status" value="1"/>
</dbReference>
<feature type="transmembrane region" description="Helical" evidence="7">
    <location>
        <begin position="745"/>
        <end position="771"/>
    </location>
</feature>
<organism evidence="10 11">
    <name type="scientific">Paludibaculum fermentans</name>
    <dbReference type="NCBI Taxonomy" id="1473598"/>
    <lineage>
        <taxon>Bacteria</taxon>
        <taxon>Pseudomonadati</taxon>
        <taxon>Acidobacteriota</taxon>
        <taxon>Terriglobia</taxon>
        <taxon>Bryobacterales</taxon>
        <taxon>Bryobacteraceae</taxon>
        <taxon>Paludibaculum</taxon>
    </lineage>
</organism>
<evidence type="ECO:0000256" key="1">
    <source>
        <dbReference type="ARBA" id="ARBA00004651"/>
    </source>
</evidence>
<proteinExistence type="inferred from homology"/>
<protein>
    <submittedName>
        <fullName evidence="10">ABC transporter permease</fullName>
    </submittedName>
</protein>
<comment type="subcellular location">
    <subcellularLocation>
        <location evidence="1">Cell membrane</location>
        <topology evidence="1">Multi-pass membrane protein</topology>
    </subcellularLocation>
</comment>
<evidence type="ECO:0000256" key="3">
    <source>
        <dbReference type="ARBA" id="ARBA00022692"/>
    </source>
</evidence>
<keyword evidence="5 7" id="KW-0472">Membrane</keyword>
<evidence type="ECO:0000256" key="4">
    <source>
        <dbReference type="ARBA" id="ARBA00022989"/>
    </source>
</evidence>
<feature type="domain" description="ABC3 transporter permease C-terminal" evidence="8">
    <location>
        <begin position="749"/>
        <end position="862"/>
    </location>
</feature>